<keyword evidence="5" id="KW-0456">Lyase</keyword>
<dbReference type="PANTHER" id="PTHR43175">
    <property type="entry name" value="CARBONIC ANHYDRASE"/>
    <property type="match status" value="1"/>
</dbReference>
<comment type="cofactor">
    <cofactor evidence="4">
        <name>Zn(2+)</name>
        <dbReference type="ChEBI" id="CHEBI:29105"/>
    </cofactor>
    <text evidence="4">Binds 1 zinc ion per subunit.</text>
</comment>
<dbReference type="Proteomes" id="UP000005446">
    <property type="component" value="Unassembled WGS sequence"/>
</dbReference>
<keyword evidence="7" id="KW-1185">Reference proteome</keyword>
<dbReference type="GO" id="GO:0008270">
    <property type="term" value="F:zinc ion binding"/>
    <property type="evidence" value="ECO:0007669"/>
    <property type="project" value="UniProtKB-UniRule"/>
</dbReference>
<feature type="binding site" evidence="4">
    <location>
        <position position="67"/>
    </location>
    <ligand>
        <name>Zn(2+)</name>
        <dbReference type="ChEBI" id="CHEBI:29105"/>
    </ligand>
</feature>
<dbReference type="EMBL" id="AGUE01000165">
    <property type="protein sequence ID" value="EHK98099.1"/>
    <property type="molecule type" value="Genomic_DNA"/>
</dbReference>
<dbReference type="InParanoid" id="H0ETT0"/>
<evidence type="ECO:0000256" key="2">
    <source>
        <dbReference type="ARBA" id="ARBA00022723"/>
    </source>
</evidence>
<dbReference type="InterPro" id="IPR036874">
    <property type="entry name" value="Carbonic_anhydrase_sf"/>
</dbReference>
<dbReference type="SUPFAM" id="SSF53056">
    <property type="entry name" value="beta-carbonic anhydrase, cab"/>
    <property type="match status" value="1"/>
</dbReference>
<comment type="similarity">
    <text evidence="1 5">Belongs to the beta-class carbonic anhydrase family.</text>
</comment>
<dbReference type="PANTHER" id="PTHR43175:SF3">
    <property type="entry name" value="CARBON DISULFIDE HYDROLASE"/>
    <property type="match status" value="1"/>
</dbReference>
<dbReference type="AlphaFoldDB" id="H0ETT0"/>
<comment type="catalytic activity">
    <reaction evidence="5">
        <text>hydrogencarbonate + H(+) = CO2 + H2O</text>
        <dbReference type="Rhea" id="RHEA:10748"/>
        <dbReference type="ChEBI" id="CHEBI:15377"/>
        <dbReference type="ChEBI" id="CHEBI:15378"/>
        <dbReference type="ChEBI" id="CHEBI:16526"/>
        <dbReference type="ChEBI" id="CHEBI:17544"/>
        <dbReference type="EC" id="4.2.1.1"/>
    </reaction>
</comment>
<proteinExistence type="inferred from homology"/>
<sequence>MATPVQENLITSNKSYAANFDKGHLPLPPGKRYTVIRNAGASAKDALRSIVISQQLLQTQEVLLVKHTGCGMLTFQNSDATSIVEKNLGPEAVTAVKDQFGGDFLPFKNLEEQVKEDVAWLKENKAIGSNVTVSGWVYDVTTGKVKNV</sequence>
<dbReference type="HOGENOM" id="CLU_084253_1_1_1"/>
<evidence type="ECO:0000256" key="3">
    <source>
        <dbReference type="ARBA" id="ARBA00022833"/>
    </source>
</evidence>
<keyword evidence="2 4" id="KW-0479">Metal-binding</keyword>
<evidence type="ECO:0000256" key="5">
    <source>
        <dbReference type="RuleBase" id="RU003956"/>
    </source>
</evidence>
<dbReference type="Pfam" id="PF00484">
    <property type="entry name" value="Pro_CA"/>
    <property type="match status" value="1"/>
</dbReference>
<evidence type="ECO:0000256" key="4">
    <source>
        <dbReference type="PIRSR" id="PIRSR601765-1"/>
    </source>
</evidence>
<dbReference type="GO" id="GO:0004089">
    <property type="term" value="F:carbonate dehydratase activity"/>
    <property type="evidence" value="ECO:0007669"/>
    <property type="project" value="UniProtKB-UniRule"/>
</dbReference>
<dbReference type="EC" id="4.2.1.1" evidence="5"/>
<gene>
    <name evidence="6" type="ORF">M7I_6149</name>
</gene>
<dbReference type="SMART" id="SM00947">
    <property type="entry name" value="Pro_CA"/>
    <property type="match status" value="1"/>
</dbReference>
<evidence type="ECO:0000313" key="6">
    <source>
        <dbReference type="EMBL" id="EHK98099.1"/>
    </source>
</evidence>
<comment type="caution">
    <text evidence="6">The sequence shown here is derived from an EMBL/GenBank/DDBJ whole genome shotgun (WGS) entry which is preliminary data.</text>
</comment>
<dbReference type="CDD" id="cd03379">
    <property type="entry name" value="beta_CA_cladeD"/>
    <property type="match status" value="1"/>
</dbReference>
<dbReference type="OrthoDB" id="10248475at2759"/>
<evidence type="ECO:0000313" key="7">
    <source>
        <dbReference type="Proteomes" id="UP000005446"/>
    </source>
</evidence>
<comment type="function">
    <text evidence="5">Reversible hydration of carbon dioxide.</text>
</comment>
<keyword evidence="3 4" id="KW-0862">Zinc</keyword>
<name>H0ETT0_GLAL7</name>
<dbReference type="Gene3D" id="3.40.1050.10">
    <property type="entry name" value="Carbonic anhydrase"/>
    <property type="match status" value="1"/>
</dbReference>
<evidence type="ECO:0000256" key="1">
    <source>
        <dbReference type="ARBA" id="ARBA00006217"/>
    </source>
</evidence>
<organism evidence="6 7">
    <name type="scientific">Glarea lozoyensis (strain ATCC 74030 / MF5533)</name>
    <dbReference type="NCBI Taxonomy" id="1104152"/>
    <lineage>
        <taxon>Eukaryota</taxon>
        <taxon>Fungi</taxon>
        <taxon>Dikarya</taxon>
        <taxon>Ascomycota</taxon>
        <taxon>Pezizomycotina</taxon>
        <taxon>Leotiomycetes</taxon>
        <taxon>Helotiales</taxon>
        <taxon>Helotiaceae</taxon>
        <taxon>Glarea</taxon>
    </lineage>
</organism>
<reference evidence="6 7" key="1">
    <citation type="journal article" date="2012" name="Eukaryot. Cell">
        <title>Genome sequence of the fungus Glarea lozoyensis: the first genome sequence of a species from the Helotiaceae family.</title>
        <authorList>
            <person name="Youssar L."/>
            <person name="Gruening B.A."/>
            <person name="Erxleben A."/>
            <person name="Guenther S."/>
            <person name="Huettel W."/>
        </authorList>
    </citation>
    <scope>NUCLEOTIDE SEQUENCE [LARGE SCALE GENOMIC DNA]</scope>
    <source>
        <strain evidence="7">ATCC 74030 / MF5533</strain>
    </source>
</reference>
<feature type="binding site" evidence="4">
    <location>
        <position position="70"/>
    </location>
    <ligand>
        <name>Zn(2+)</name>
        <dbReference type="ChEBI" id="CHEBI:29105"/>
    </ligand>
</feature>
<accession>H0ETT0</accession>
<protein>
    <recommendedName>
        <fullName evidence="5">Carbonic anhydrase</fullName>
        <ecNumber evidence="5">4.2.1.1</ecNumber>
    </recommendedName>
    <alternativeName>
        <fullName evidence="5">Carbonate dehydratase</fullName>
    </alternativeName>
</protein>
<dbReference type="InterPro" id="IPR001765">
    <property type="entry name" value="Carbonic_anhydrase"/>
</dbReference>